<sequence>MRSNSKLVMANYDAATINSPNPLARYAHRTRVRRSLEYVRQRLAEGRVLDYGCGSGVMIAALIDEKPDCAVGYEPFMDERCRPGLPIFGTMDEVQRHGPFATVTLFETIEHLSDEELDRFLSDCEQVLDPGGAILISGPIEVGPALFLKECNRFLIRLRPSEHYPVEFLKASLLGVPARRASNIKTSHRGFDFRRAMASLRSKGWRTEVLAYSPLPIGTWYGNSQVFFRATRDR</sequence>
<dbReference type="RefSeq" id="WP_145116357.1">
    <property type="nucleotide sequence ID" value="NZ_CP036349.1"/>
</dbReference>
<organism evidence="1 2">
    <name type="scientific">Botrimarina mediterranea</name>
    <dbReference type="NCBI Taxonomy" id="2528022"/>
    <lineage>
        <taxon>Bacteria</taxon>
        <taxon>Pseudomonadati</taxon>
        <taxon>Planctomycetota</taxon>
        <taxon>Planctomycetia</taxon>
        <taxon>Pirellulales</taxon>
        <taxon>Lacipirellulaceae</taxon>
        <taxon>Botrimarina</taxon>
    </lineage>
</organism>
<keyword evidence="1" id="KW-0808">Transferase</keyword>
<accession>A0A518KE00</accession>
<dbReference type="GO" id="GO:0032259">
    <property type="term" value="P:methylation"/>
    <property type="evidence" value="ECO:0007669"/>
    <property type="project" value="UniProtKB-KW"/>
</dbReference>
<name>A0A518KE00_9BACT</name>
<proteinExistence type="predicted"/>
<evidence type="ECO:0000313" key="1">
    <source>
        <dbReference type="EMBL" id="QDV76026.1"/>
    </source>
</evidence>
<dbReference type="Proteomes" id="UP000316426">
    <property type="component" value="Chromosome"/>
</dbReference>
<dbReference type="KEGG" id="bmei:Spa11_42500"/>
<reference evidence="1 2" key="1">
    <citation type="submission" date="2019-02" db="EMBL/GenBank/DDBJ databases">
        <title>Deep-cultivation of Planctomycetes and their phenomic and genomic characterization uncovers novel biology.</title>
        <authorList>
            <person name="Wiegand S."/>
            <person name="Jogler M."/>
            <person name="Boedeker C."/>
            <person name="Pinto D."/>
            <person name="Vollmers J."/>
            <person name="Rivas-Marin E."/>
            <person name="Kohn T."/>
            <person name="Peeters S.H."/>
            <person name="Heuer A."/>
            <person name="Rast P."/>
            <person name="Oberbeckmann S."/>
            <person name="Bunk B."/>
            <person name="Jeske O."/>
            <person name="Meyerdierks A."/>
            <person name="Storesund J.E."/>
            <person name="Kallscheuer N."/>
            <person name="Luecker S."/>
            <person name="Lage O.M."/>
            <person name="Pohl T."/>
            <person name="Merkel B.J."/>
            <person name="Hornburger P."/>
            <person name="Mueller R.-W."/>
            <person name="Bruemmer F."/>
            <person name="Labrenz M."/>
            <person name="Spormann A.M."/>
            <person name="Op den Camp H."/>
            <person name="Overmann J."/>
            <person name="Amann R."/>
            <person name="Jetten M.S.M."/>
            <person name="Mascher T."/>
            <person name="Medema M.H."/>
            <person name="Devos D.P."/>
            <person name="Kaster A.-K."/>
            <person name="Ovreas L."/>
            <person name="Rohde M."/>
            <person name="Galperin M.Y."/>
            <person name="Jogler C."/>
        </authorList>
    </citation>
    <scope>NUCLEOTIDE SEQUENCE [LARGE SCALE GENOMIC DNA]</scope>
    <source>
        <strain evidence="1 2">Spa11</strain>
    </source>
</reference>
<dbReference type="GO" id="GO:0008168">
    <property type="term" value="F:methyltransferase activity"/>
    <property type="evidence" value="ECO:0007669"/>
    <property type="project" value="UniProtKB-KW"/>
</dbReference>
<keyword evidence="2" id="KW-1185">Reference proteome</keyword>
<dbReference type="SUPFAM" id="SSF53335">
    <property type="entry name" value="S-adenosyl-L-methionine-dependent methyltransferases"/>
    <property type="match status" value="1"/>
</dbReference>
<dbReference type="InterPro" id="IPR029063">
    <property type="entry name" value="SAM-dependent_MTases_sf"/>
</dbReference>
<dbReference type="EMBL" id="CP036349">
    <property type="protein sequence ID" value="QDV76026.1"/>
    <property type="molecule type" value="Genomic_DNA"/>
</dbReference>
<dbReference type="AlphaFoldDB" id="A0A518KE00"/>
<keyword evidence="1" id="KW-0489">Methyltransferase</keyword>
<gene>
    <name evidence="1" type="ORF">Spa11_42500</name>
</gene>
<evidence type="ECO:0000313" key="2">
    <source>
        <dbReference type="Proteomes" id="UP000316426"/>
    </source>
</evidence>
<keyword evidence="1" id="KW-0830">Ubiquinone</keyword>
<dbReference type="Pfam" id="PF13489">
    <property type="entry name" value="Methyltransf_23"/>
    <property type="match status" value="1"/>
</dbReference>
<dbReference type="Gene3D" id="3.40.50.150">
    <property type="entry name" value="Vaccinia Virus protein VP39"/>
    <property type="match status" value="1"/>
</dbReference>
<protein>
    <submittedName>
        <fullName evidence="1">Bifunctional 3-demethylubiquinone-9 3-methyltransferase/ 2-octaprenyl-6-hydroxy phenol methylase</fullName>
    </submittedName>
</protein>